<dbReference type="AlphaFoldDB" id="A0A5J5EUV6"/>
<dbReference type="InParanoid" id="A0A5J5EUV6"/>
<comment type="caution">
    <text evidence="1">The sequence shown here is derived from an EMBL/GenBank/DDBJ whole genome shotgun (WGS) entry which is preliminary data.</text>
</comment>
<keyword evidence="2" id="KW-1185">Reference proteome</keyword>
<reference evidence="1 2" key="1">
    <citation type="submission" date="2019-09" db="EMBL/GenBank/DDBJ databases">
        <title>Draft genome of the ectomycorrhizal ascomycete Sphaerosporella brunnea.</title>
        <authorList>
            <consortium name="DOE Joint Genome Institute"/>
            <person name="Benucci G.M."/>
            <person name="Marozzi G."/>
            <person name="Antonielli L."/>
            <person name="Sanchez S."/>
            <person name="Marco P."/>
            <person name="Wang X."/>
            <person name="Falini L.B."/>
            <person name="Barry K."/>
            <person name="Haridas S."/>
            <person name="Lipzen A."/>
            <person name="Labutti K."/>
            <person name="Grigoriev I.V."/>
            <person name="Murat C."/>
            <person name="Martin F."/>
            <person name="Albertini E."/>
            <person name="Donnini D."/>
            <person name="Bonito G."/>
        </authorList>
    </citation>
    <scope>NUCLEOTIDE SEQUENCE [LARGE SCALE GENOMIC DNA]</scope>
    <source>
        <strain evidence="1 2">Sb_GMNB300</strain>
    </source>
</reference>
<accession>A0A5J5EUV6</accession>
<evidence type="ECO:0000313" key="1">
    <source>
        <dbReference type="EMBL" id="KAA8904271.1"/>
    </source>
</evidence>
<protein>
    <submittedName>
        <fullName evidence="1">Uncharacterized protein</fullName>
    </submittedName>
</protein>
<evidence type="ECO:0000313" key="2">
    <source>
        <dbReference type="Proteomes" id="UP000326924"/>
    </source>
</evidence>
<name>A0A5J5EUV6_9PEZI</name>
<proteinExistence type="predicted"/>
<sequence length="150" mass="16726">CRISRIWRCPRQERHCPRIIARTPRRPPSSNIASAGRPRKCCAARNVVSGPVTDGTQGAMFLTHLSAPARMTRPPSLRCRLESLPRCRDSRLVSPGLVRPPSFSVSLAILEWSRQFSTCLDHSQSRLAVSCASLGGGMTESKWDWDEQVE</sequence>
<dbReference type="EMBL" id="VXIS01000110">
    <property type="protein sequence ID" value="KAA8904271.1"/>
    <property type="molecule type" value="Genomic_DNA"/>
</dbReference>
<dbReference type="Proteomes" id="UP000326924">
    <property type="component" value="Unassembled WGS sequence"/>
</dbReference>
<gene>
    <name evidence="1" type="ORF">FN846DRAFT_984798</name>
</gene>
<feature type="non-terminal residue" evidence="1">
    <location>
        <position position="1"/>
    </location>
</feature>
<organism evidence="1 2">
    <name type="scientific">Sphaerosporella brunnea</name>
    <dbReference type="NCBI Taxonomy" id="1250544"/>
    <lineage>
        <taxon>Eukaryota</taxon>
        <taxon>Fungi</taxon>
        <taxon>Dikarya</taxon>
        <taxon>Ascomycota</taxon>
        <taxon>Pezizomycotina</taxon>
        <taxon>Pezizomycetes</taxon>
        <taxon>Pezizales</taxon>
        <taxon>Pyronemataceae</taxon>
        <taxon>Sphaerosporella</taxon>
    </lineage>
</organism>